<dbReference type="PROSITE" id="PS00893">
    <property type="entry name" value="NUDIX_BOX"/>
    <property type="match status" value="1"/>
</dbReference>
<name>A0A6I3L8S0_9NOCA</name>
<protein>
    <submittedName>
        <fullName evidence="5">NUDIX domain-containing protein</fullName>
    </submittedName>
</protein>
<dbReference type="RefSeq" id="WP_154791258.1">
    <property type="nucleotide sequence ID" value="NZ_WMBB01000017.1"/>
</dbReference>
<dbReference type="SUPFAM" id="SSF55811">
    <property type="entry name" value="Nudix"/>
    <property type="match status" value="1"/>
</dbReference>
<keyword evidence="2 3" id="KW-0378">Hydrolase</keyword>
<sequence length="189" mass="20950">MTLADRYPLLHAPARWEWGGLDVQFSTDLPPDRLVTNIHVICFVGDRIVLCRDDRDIWILPGGTREAGESIESCVIRELAEEAGAELAGPLHHFGAHYATTDRPAPYRPWQPHPHKAWLWCTADVTLTGHPTNPDDAEHILEVRPFPLAEAIAHAATDGPHLPELLQLAAELHPRGSLVTRAQTSRPSV</sequence>
<accession>A0A6I3L8S0</accession>
<dbReference type="Pfam" id="PF00293">
    <property type="entry name" value="NUDIX"/>
    <property type="match status" value="1"/>
</dbReference>
<comment type="caution">
    <text evidence="5">The sequence shown here is derived from an EMBL/GenBank/DDBJ whole genome shotgun (WGS) entry which is preliminary data.</text>
</comment>
<comment type="similarity">
    <text evidence="1 3">Belongs to the Nudix hydrolase family.</text>
</comment>
<dbReference type="Gene3D" id="3.90.79.10">
    <property type="entry name" value="Nucleoside Triphosphate Pyrophosphohydrolase"/>
    <property type="match status" value="1"/>
</dbReference>
<evidence type="ECO:0000256" key="2">
    <source>
        <dbReference type="ARBA" id="ARBA00022801"/>
    </source>
</evidence>
<dbReference type="GO" id="GO:0016787">
    <property type="term" value="F:hydrolase activity"/>
    <property type="evidence" value="ECO:0007669"/>
    <property type="project" value="UniProtKB-KW"/>
</dbReference>
<dbReference type="InterPro" id="IPR000086">
    <property type="entry name" value="NUDIX_hydrolase_dom"/>
</dbReference>
<dbReference type="Proteomes" id="UP000432464">
    <property type="component" value="Unassembled WGS sequence"/>
</dbReference>
<dbReference type="InterPro" id="IPR020084">
    <property type="entry name" value="NUDIX_hydrolase_CS"/>
</dbReference>
<dbReference type="InterPro" id="IPR015797">
    <property type="entry name" value="NUDIX_hydrolase-like_dom_sf"/>
</dbReference>
<dbReference type="PRINTS" id="PR00502">
    <property type="entry name" value="NUDIXFAMILY"/>
</dbReference>
<feature type="domain" description="Nudix hydrolase" evidence="4">
    <location>
        <begin position="31"/>
        <end position="169"/>
    </location>
</feature>
<evidence type="ECO:0000256" key="1">
    <source>
        <dbReference type="ARBA" id="ARBA00005582"/>
    </source>
</evidence>
<dbReference type="PROSITE" id="PS51462">
    <property type="entry name" value="NUDIX"/>
    <property type="match status" value="1"/>
</dbReference>
<evidence type="ECO:0000313" key="5">
    <source>
        <dbReference type="EMBL" id="MTE16825.1"/>
    </source>
</evidence>
<dbReference type="InterPro" id="IPR020476">
    <property type="entry name" value="Nudix_hydrolase"/>
</dbReference>
<reference evidence="5 6" key="1">
    <citation type="submission" date="2019-11" db="EMBL/GenBank/DDBJ databases">
        <title>Nocardia sp. nov. CT2-14 isolated from soil.</title>
        <authorList>
            <person name="Kanchanasin P."/>
            <person name="Tanasupawat S."/>
            <person name="Yuki M."/>
            <person name="Kudo T."/>
        </authorList>
    </citation>
    <scope>NUCLEOTIDE SEQUENCE [LARGE SCALE GENOMIC DNA]</scope>
    <source>
        <strain evidence="5 6">CT2-14</strain>
    </source>
</reference>
<gene>
    <name evidence="5" type="ORF">GLP40_29270</name>
</gene>
<evidence type="ECO:0000313" key="6">
    <source>
        <dbReference type="Proteomes" id="UP000432464"/>
    </source>
</evidence>
<proteinExistence type="inferred from homology"/>
<keyword evidence="6" id="KW-1185">Reference proteome</keyword>
<dbReference type="EMBL" id="WMBB01000017">
    <property type="protein sequence ID" value="MTE16825.1"/>
    <property type="molecule type" value="Genomic_DNA"/>
</dbReference>
<evidence type="ECO:0000256" key="3">
    <source>
        <dbReference type="RuleBase" id="RU003476"/>
    </source>
</evidence>
<evidence type="ECO:0000259" key="4">
    <source>
        <dbReference type="PROSITE" id="PS51462"/>
    </source>
</evidence>
<organism evidence="5 6">
    <name type="scientific">Nocardia aurantiaca</name>
    <dbReference type="NCBI Taxonomy" id="2675850"/>
    <lineage>
        <taxon>Bacteria</taxon>
        <taxon>Bacillati</taxon>
        <taxon>Actinomycetota</taxon>
        <taxon>Actinomycetes</taxon>
        <taxon>Mycobacteriales</taxon>
        <taxon>Nocardiaceae</taxon>
        <taxon>Nocardia</taxon>
    </lineage>
</organism>
<dbReference type="AlphaFoldDB" id="A0A6I3L8S0"/>